<protein>
    <recommendedName>
        <fullName evidence="6">Anthranilate synthase component 1</fullName>
        <ecNumber evidence="5">4.1.3.27</ecNumber>
    </recommendedName>
</protein>
<dbReference type="Proteomes" id="UP001589610">
    <property type="component" value="Unassembled WGS sequence"/>
</dbReference>
<sequence>MTFSPARAAFDLDTVPGCAEAAALARDHAVVPVYREFLADALTPIIVFDRLCGPDDTGFLLESVPVSGDIGRYSYIGHRPRLLDPPVGDPLAALHEIAMTRAAPVPGVPPFHGGVVGYLGYEAASRFERLPLPDGPAPGVPESAFMTAEDLVVFDHATRKLLVLTLFRPDRESYGDAVERLDRMGLCLRSAPSAPGLVGRAARSRPRAAPDSEGWRSNVTQEEFERRVVRAREYIAAGDAFQIVLSQRFSRPLRVTPLDLYRHLRAVNPSPYMYHLSLGGGRHVVGASPELLVRTDGRTARTKPLAGSRPRGATPHDDLAMEQDLRGDAKECAEHVMLVDLGRHDIGRVCAPGTVRVERLMEVERFSHVMHLSSTVAGELLPEATCLDALRWAFPAGTLSGAPKIRAMEIIAELEAERRGVYGGAIGFVGVGDKADLAIGLRTMVIADETVYVQAGAGIVAESDPTAEYLETLHKANALFSAVREAEATT</sequence>
<dbReference type="EC" id="4.1.3.27" evidence="5"/>
<evidence type="ECO:0000256" key="5">
    <source>
        <dbReference type="ARBA" id="ARBA00012266"/>
    </source>
</evidence>
<accession>A0ABV5T7Y1</accession>
<comment type="caution">
    <text evidence="17">The sequence shown here is derived from an EMBL/GenBank/DDBJ whole genome shotgun (WGS) entry which is preliminary data.</text>
</comment>
<dbReference type="PANTHER" id="PTHR11236">
    <property type="entry name" value="AMINOBENZOATE/ANTHRANILATE SYNTHASE"/>
    <property type="match status" value="1"/>
</dbReference>
<comment type="pathway">
    <text evidence="2">Amino-acid biosynthesis; L-tryptophan biosynthesis; L-tryptophan from chorismate: step 1/5.</text>
</comment>
<comment type="subunit">
    <text evidence="4">Heterotetramer consisting of two non-identical subunits: a beta subunit (TrpG) and a large alpha subunit (TrpE).</text>
</comment>
<reference evidence="17 18" key="1">
    <citation type="submission" date="2024-09" db="EMBL/GenBank/DDBJ databases">
        <authorList>
            <person name="Sun Q."/>
            <person name="Mori K."/>
        </authorList>
    </citation>
    <scope>NUCLEOTIDE SEQUENCE [LARGE SCALE GENOMIC DNA]</scope>
    <source>
        <strain evidence="17 18">JCM 3028</strain>
    </source>
</reference>
<dbReference type="InterPro" id="IPR015890">
    <property type="entry name" value="Chorismate_C"/>
</dbReference>
<dbReference type="SUPFAM" id="SSF56322">
    <property type="entry name" value="ADC synthase"/>
    <property type="match status" value="1"/>
</dbReference>
<evidence type="ECO:0000256" key="7">
    <source>
        <dbReference type="ARBA" id="ARBA00022605"/>
    </source>
</evidence>
<evidence type="ECO:0000256" key="12">
    <source>
        <dbReference type="ARBA" id="ARBA00023239"/>
    </source>
</evidence>
<dbReference type="PANTHER" id="PTHR11236:SF46">
    <property type="entry name" value="ANTHRANILATE SYNTHASE COMPONENT 1"/>
    <property type="match status" value="1"/>
</dbReference>
<evidence type="ECO:0000256" key="2">
    <source>
        <dbReference type="ARBA" id="ARBA00004873"/>
    </source>
</evidence>
<dbReference type="Pfam" id="PF04715">
    <property type="entry name" value="Anth_synt_I_N"/>
    <property type="match status" value="1"/>
</dbReference>
<name>A0ABV5T7Y1_9ACTN</name>
<comment type="cofactor">
    <cofactor evidence="1">
        <name>Mg(2+)</name>
        <dbReference type="ChEBI" id="CHEBI:18420"/>
    </cofactor>
</comment>
<comment type="function">
    <text evidence="13">Part of a heterotetrameric complex that catalyzes the two-step biosynthesis of anthranilate, an intermediate in the biosynthesis of L-tryptophan. In the first step, the glutamine-binding beta subunit (TrpG) of anthranilate synthase (AS) provides the glutamine amidotransferase activity which generates ammonia as a substrate that, along with chorismate, is used in the second step, catalyzed by the large alpha subunit of AS (TrpE) to produce anthranilate. In the absence of TrpG, TrpE can synthesize anthranilate directly from chorismate and high concentrations of ammonia.</text>
</comment>
<keyword evidence="10" id="KW-0460">Magnesium</keyword>
<evidence type="ECO:0000259" key="15">
    <source>
        <dbReference type="Pfam" id="PF00425"/>
    </source>
</evidence>
<dbReference type="RefSeq" id="WP_386154021.1">
    <property type="nucleotide sequence ID" value="NZ_JBHMBS010000001.1"/>
</dbReference>
<evidence type="ECO:0000256" key="10">
    <source>
        <dbReference type="ARBA" id="ARBA00022842"/>
    </source>
</evidence>
<keyword evidence="11" id="KW-0057">Aromatic amino acid biosynthesis</keyword>
<organism evidence="17 18">
    <name type="scientific">Streptosporangium vulgare</name>
    <dbReference type="NCBI Taxonomy" id="46190"/>
    <lineage>
        <taxon>Bacteria</taxon>
        <taxon>Bacillati</taxon>
        <taxon>Actinomycetota</taxon>
        <taxon>Actinomycetes</taxon>
        <taxon>Streptosporangiales</taxon>
        <taxon>Streptosporangiaceae</taxon>
        <taxon>Streptosporangium</taxon>
    </lineage>
</organism>
<keyword evidence="8" id="KW-0479">Metal-binding</keyword>
<dbReference type="Gene3D" id="3.60.120.10">
    <property type="entry name" value="Anthranilate synthase"/>
    <property type="match status" value="1"/>
</dbReference>
<dbReference type="InterPro" id="IPR006805">
    <property type="entry name" value="Anth_synth_I_N"/>
</dbReference>
<evidence type="ECO:0000256" key="8">
    <source>
        <dbReference type="ARBA" id="ARBA00022723"/>
    </source>
</evidence>
<evidence type="ECO:0000313" key="17">
    <source>
        <dbReference type="EMBL" id="MFB9674535.1"/>
    </source>
</evidence>
<dbReference type="InterPro" id="IPR019999">
    <property type="entry name" value="Anth_synth_I-like"/>
</dbReference>
<evidence type="ECO:0000256" key="14">
    <source>
        <dbReference type="ARBA" id="ARBA00047683"/>
    </source>
</evidence>
<dbReference type="PRINTS" id="PR00095">
    <property type="entry name" value="ANTSNTHASEI"/>
</dbReference>
<dbReference type="InterPro" id="IPR005801">
    <property type="entry name" value="ADC_synthase"/>
</dbReference>
<dbReference type="EMBL" id="JBHMBS010000001">
    <property type="protein sequence ID" value="MFB9674535.1"/>
    <property type="molecule type" value="Genomic_DNA"/>
</dbReference>
<evidence type="ECO:0000313" key="18">
    <source>
        <dbReference type="Proteomes" id="UP001589610"/>
    </source>
</evidence>
<evidence type="ECO:0000256" key="11">
    <source>
        <dbReference type="ARBA" id="ARBA00023141"/>
    </source>
</evidence>
<comment type="similarity">
    <text evidence="3">Belongs to the anthranilate synthase component I family.</text>
</comment>
<evidence type="ECO:0000259" key="16">
    <source>
        <dbReference type="Pfam" id="PF04715"/>
    </source>
</evidence>
<evidence type="ECO:0000256" key="1">
    <source>
        <dbReference type="ARBA" id="ARBA00001946"/>
    </source>
</evidence>
<keyword evidence="9" id="KW-0822">Tryptophan biosynthesis</keyword>
<feature type="domain" description="Anthranilate synthase component I N-terminal" evidence="16">
    <location>
        <begin position="40"/>
        <end position="162"/>
    </location>
</feature>
<evidence type="ECO:0000256" key="9">
    <source>
        <dbReference type="ARBA" id="ARBA00022822"/>
    </source>
</evidence>
<comment type="catalytic activity">
    <reaction evidence="14">
        <text>chorismate + L-glutamine = anthranilate + pyruvate + L-glutamate + H(+)</text>
        <dbReference type="Rhea" id="RHEA:21732"/>
        <dbReference type="ChEBI" id="CHEBI:15361"/>
        <dbReference type="ChEBI" id="CHEBI:15378"/>
        <dbReference type="ChEBI" id="CHEBI:16567"/>
        <dbReference type="ChEBI" id="CHEBI:29748"/>
        <dbReference type="ChEBI" id="CHEBI:29985"/>
        <dbReference type="ChEBI" id="CHEBI:58359"/>
        <dbReference type="EC" id="4.1.3.27"/>
    </reaction>
</comment>
<keyword evidence="7" id="KW-0028">Amino-acid biosynthesis</keyword>
<evidence type="ECO:0000256" key="6">
    <source>
        <dbReference type="ARBA" id="ARBA00020653"/>
    </source>
</evidence>
<gene>
    <name evidence="17" type="ORF">ACFFRH_03455</name>
</gene>
<proteinExistence type="inferred from homology"/>
<evidence type="ECO:0000256" key="13">
    <source>
        <dbReference type="ARBA" id="ARBA00025634"/>
    </source>
</evidence>
<evidence type="ECO:0000256" key="3">
    <source>
        <dbReference type="ARBA" id="ARBA00009562"/>
    </source>
</evidence>
<keyword evidence="18" id="KW-1185">Reference proteome</keyword>
<dbReference type="Pfam" id="PF00425">
    <property type="entry name" value="Chorismate_bind"/>
    <property type="match status" value="1"/>
</dbReference>
<evidence type="ECO:0000256" key="4">
    <source>
        <dbReference type="ARBA" id="ARBA00011575"/>
    </source>
</evidence>
<feature type="domain" description="Chorismate-utilising enzyme C-terminal" evidence="15">
    <location>
        <begin position="221"/>
        <end position="475"/>
    </location>
</feature>
<keyword evidence="12" id="KW-0456">Lyase</keyword>